<accession>A0A1Q3EGC7</accession>
<evidence type="ECO:0000256" key="1">
    <source>
        <dbReference type="SAM" id="Phobius"/>
    </source>
</evidence>
<proteinExistence type="predicted"/>
<keyword evidence="1" id="KW-1133">Transmembrane helix</keyword>
<dbReference type="Proteomes" id="UP000188533">
    <property type="component" value="Unassembled WGS sequence"/>
</dbReference>
<organism evidence="2 3">
    <name type="scientific">Lentinula edodes</name>
    <name type="common">Shiitake mushroom</name>
    <name type="synonym">Lentinus edodes</name>
    <dbReference type="NCBI Taxonomy" id="5353"/>
    <lineage>
        <taxon>Eukaryota</taxon>
        <taxon>Fungi</taxon>
        <taxon>Dikarya</taxon>
        <taxon>Basidiomycota</taxon>
        <taxon>Agaricomycotina</taxon>
        <taxon>Agaricomycetes</taxon>
        <taxon>Agaricomycetidae</taxon>
        <taxon>Agaricales</taxon>
        <taxon>Marasmiineae</taxon>
        <taxon>Omphalotaceae</taxon>
        <taxon>Lentinula</taxon>
    </lineage>
</organism>
<dbReference type="AlphaFoldDB" id="A0A1Q3EGC7"/>
<dbReference type="EMBL" id="BDGU01000311">
    <property type="protein sequence ID" value="GAW06252.1"/>
    <property type="molecule type" value="Genomic_DNA"/>
</dbReference>
<comment type="caution">
    <text evidence="2">The sequence shown here is derived from an EMBL/GenBank/DDBJ whole genome shotgun (WGS) entry which is preliminary data.</text>
</comment>
<sequence>MFCPQTFLHHHLLLKSCLQFPANLVTLIVPTILITSTVLLTPIVILVLISAKAADLRFFNIARKLFHYAAVSIINNAAPAPDIIIIIATLTTAPTLVTTLATTPPTLTTTPITLTTTPTTLTTTPILVTAVITAVLFPLSII</sequence>
<keyword evidence="1" id="KW-0812">Transmembrane</keyword>
<feature type="transmembrane region" description="Helical" evidence="1">
    <location>
        <begin position="20"/>
        <end position="49"/>
    </location>
</feature>
<name>A0A1Q3EGC7_LENED</name>
<reference evidence="2 3" key="2">
    <citation type="submission" date="2017-02" db="EMBL/GenBank/DDBJ databases">
        <title>A genome survey and senescence transcriptome analysis in Lentinula edodes.</title>
        <authorList>
            <person name="Sakamoto Y."/>
            <person name="Nakade K."/>
            <person name="Sato S."/>
            <person name="Yoshida Y."/>
            <person name="Miyazaki K."/>
            <person name="Natsume S."/>
            <person name="Konno N."/>
        </authorList>
    </citation>
    <scope>NUCLEOTIDE SEQUENCE [LARGE SCALE GENOMIC DNA]</scope>
    <source>
        <strain evidence="2 3">NBRC 111202</strain>
    </source>
</reference>
<reference evidence="2 3" key="1">
    <citation type="submission" date="2016-08" db="EMBL/GenBank/DDBJ databases">
        <authorList>
            <consortium name="Lentinula edodes genome sequencing consortium"/>
            <person name="Sakamoto Y."/>
            <person name="Nakade K."/>
            <person name="Sato S."/>
            <person name="Yoshida Y."/>
            <person name="Miyazaki K."/>
            <person name="Natsume S."/>
            <person name="Konno N."/>
        </authorList>
    </citation>
    <scope>NUCLEOTIDE SEQUENCE [LARGE SCALE GENOMIC DNA]</scope>
    <source>
        <strain evidence="2 3">NBRC 111202</strain>
    </source>
</reference>
<keyword evidence="3" id="KW-1185">Reference proteome</keyword>
<keyword evidence="1" id="KW-0472">Membrane</keyword>
<evidence type="ECO:0000313" key="2">
    <source>
        <dbReference type="EMBL" id="GAW06252.1"/>
    </source>
</evidence>
<feature type="transmembrane region" description="Helical" evidence="1">
    <location>
        <begin position="121"/>
        <end position="141"/>
    </location>
</feature>
<evidence type="ECO:0000313" key="3">
    <source>
        <dbReference type="Proteomes" id="UP000188533"/>
    </source>
</evidence>
<gene>
    <name evidence="2" type="ORF">LENED_008162</name>
</gene>
<protein>
    <submittedName>
        <fullName evidence="2">Uncharacterized protein</fullName>
    </submittedName>
</protein>